<keyword evidence="2" id="KW-0378">Hydrolase</keyword>
<dbReference type="InterPro" id="IPR029000">
    <property type="entry name" value="Cyclophilin-like_dom_sf"/>
</dbReference>
<dbReference type="Gene3D" id="2.40.100.10">
    <property type="entry name" value="Cyclophilin-like"/>
    <property type="match status" value="1"/>
</dbReference>
<evidence type="ECO:0000259" key="4">
    <source>
        <dbReference type="SMART" id="SM00797"/>
    </source>
</evidence>
<evidence type="ECO:0000313" key="5">
    <source>
        <dbReference type="EMBL" id="GJE58212.1"/>
    </source>
</evidence>
<sequence>MSGVHLHVLDCGAATSLQDAGRRGYQRQGLSPSGPMDALAFAAANVLAGNPPGTVAIEMALAGGRFRAEGGPVRLALAGAPFGLRIDGEPVADHRAFTLHAGETLALTPPKAGLFACLAVQGGFDLPEALGSRALHLRAALGGVDGRGLRAGDRLPLPGAADTRPERCLDALSLDPGEPVRIVLGPQGDLFPEAGLATLTGAAFTVSNRADRMGYQLDGPAIAHGPTGFNVVSDATVAGSIQVPGNGRPIVLMADRQTTGGYPKIATVISADLRRIAQRRPGETVRFRAIGLDEAVAVARARGRLVAALPDALRPVLSADERLLSANVAGNVVDALSD</sequence>
<dbReference type="EMBL" id="BPRB01000018">
    <property type="protein sequence ID" value="GJE58212.1"/>
    <property type="molecule type" value="Genomic_DNA"/>
</dbReference>
<proteinExistence type="predicted"/>
<dbReference type="InterPro" id="IPR003778">
    <property type="entry name" value="CT_A_B"/>
</dbReference>
<feature type="domain" description="Carboxyltransferase" evidence="4">
    <location>
        <begin position="27"/>
        <end position="305"/>
    </location>
</feature>
<keyword evidence="1" id="KW-0547">Nucleotide-binding</keyword>
<dbReference type="PANTHER" id="PTHR43309:SF5">
    <property type="entry name" value="5-OXOPROLINASE SUBUNIT C"/>
    <property type="match status" value="1"/>
</dbReference>
<name>A0ABQ4TU50_9HYPH</name>
<gene>
    <name evidence="5" type="primary">pxpC</name>
    <name evidence="5" type="ORF">MPOCJGCO_0291</name>
</gene>
<dbReference type="InterPro" id="IPR052708">
    <property type="entry name" value="PxpC"/>
</dbReference>
<reference evidence="5" key="1">
    <citation type="journal article" date="2021" name="Front. Microbiol.">
        <title>Comprehensive Comparative Genomics and Phenotyping of Methylobacterium Species.</title>
        <authorList>
            <person name="Alessa O."/>
            <person name="Ogura Y."/>
            <person name="Fujitani Y."/>
            <person name="Takami H."/>
            <person name="Hayashi T."/>
            <person name="Sahin N."/>
            <person name="Tani A."/>
        </authorList>
    </citation>
    <scope>NUCLEOTIDE SEQUENCE</scope>
    <source>
        <strain evidence="5">DSM 23632</strain>
    </source>
</reference>
<keyword evidence="3" id="KW-0067">ATP-binding</keyword>
<accession>A0ABQ4TU50</accession>
<dbReference type="Pfam" id="PF02626">
    <property type="entry name" value="CT_A_B"/>
    <property type="match status" value="1"/>
</dbReference>
<comment type="caution">
    <text evidence="5">The sequence shown here is derived from an EMBL/GenBank/DDBJ whole genome shotgun (WGS) entry which is preliminary data.</text>
</comment>
<organism evidence="5 6">
    <name type="scientific">Methylobacterium trifolii</name>
    <dbReference type="NCBI Taxonomy" id="1003092"/>
    <lineage>
        <taxon>Bacteria</taxon>
        <taxon>Pseudomonadati</taxon>
        <taxon>Pseudomonadota</taxon>
        <taxon>Alphaproteobacteria</taxon>
        <taxon>Hyphomicrobiales</taxon>
        <taxon>Methylobacteriaceae</taxon>
        <taxon>Methylobacterium</taxon>
    </lineage>
</organism>
<dbReference type="NCBIfam" id="TIGR00724">
    <property type="entry name" value="urea_amlyse_rel"/>
    <property type="match status" value="1"/>
</dbReference>
<dbReference type="RefSeq" id="WP_238180839.1">
    <property type="nucleotide sequence ID" value="NZ_BPRB01000018.1"/>
</dbReference>
<evidence type="ECO:0000256" key="1">
    <source>
        <dbReference type="ARBA" id="ARBA00022741"/>
    </source>
</evidence>
<dbReference type="SMART" id="SM00797">
    <property type="entry name" value="AHS2"/>
    <property type="match status" value="1"/>
</dbReference>
<reference evidence="5" key="2">
    <citation type="submission" date="2021-08" db="EMBL/GenBank/DDBJ databases">
        <authorList>
            <person name="Tani A."/>
            <person name="Ola A."/>
            <person name="Ogura Y."/>
            <person name="Katsura K."/>
            <person name="Hayashi T."/>
        </authorList>
    </citation>
    <scope>NUCLEOTIDE SEQUENCE</scope>
    <source>
        <strain evidence="5">DSM 23632</strain>
    </source>
</reference>
<dbReference type="SUPFAM" id="SSF50891">
    <property type="entry name" value="Cyclophilin-like"/>
    <property type="match status" value="1"/>
</dbReference>
<protein>
    <submittedName>
        <fullName evidence="5">5-oxoprolinase subunit C</fullName>
    </submittedName>
</protein>
<keyword evidence="6" id="KW-1185">Reference proteome</keyword>
<dbReference type="Proteomes" id="UP001055057">
    <property type="component" value="Unassembled WGS sequence"/>
</dbReference>
<dbReference type="PANTHER" id="PTHR43309">
    <property type="entry name" value="5-OXOPROLINASE SUBUNIT C"/>
    <property type="match status" value="1"/>
</dbReference>
<evidence type="ECO:0000313" key="6">
    <source>
        <dbReference type="Proteomes" id="UP001055057"/>
    </source>
</evidence>
<evidence type="ECO:0000256" key="3">
    <source>
        <dbReference type="ARBA" id="ARBA00022840"/>
    </source>
</evidence>
<evidence type="ECO:0000256" key="2">
    <source>
        <dbReference type="ARBA" id="ARBA00022801"/>
    </source>
</evidence>